<sequence length="245" mass="29074">MPNTPQPSARLLYLLENHMTMRMYSRKHMSNALYNELDKMDEIPYDFIQKWELKKVVLRYFRGDRRGLLMRHIQIVEERHEEQEMNMSNPPDDFITSIMLTPCSKRFNQLEAYMEECDYSNLSTRVKNHPAFKDVQLAIERFRERQTGTPEPKKDMEHEDFQTPQKRFNAEQSDSEVSEDSDWSVIAEDEVRSTVERSESKKGAETEKGAEPMEHLPWMLAPPTIMGNFGKAEKQKKKCSRKLFW</sequence>
<name>A0A2G5UPG4_9PELO</name>
<feature type="region of interest" description="Disordered" evidence="1">
    <location>
        <begin position="144"/>
        <end position="222"/>
    </location>
</feature>
<accession>A0A2G5UPG4</accession>
<protein>
    <submittedName>
        <fullName evidence="2">Uncharacterized protein</fullName>
    </submittedName>
</protein>
<feature type="compositionally biased region" description="Polar residues" evidence="1">
    <location>
        <begin position="162"/>
        <end position="172"/>
    </location>
</feature>
<gene>
    <name evidence="2" type="primary">Cni-F27B3.6</name>
    <name evidence="2" type="synonym">Cnig_chr_III.g8863</name>
    <name evidence="2" type="ORF">B9Z55_008863</name>
</gene>
<evidence type="ECO:0000313" key="2">
    <source>
        <dbReference type="EMBL" id="PIC41455.1"/>
    </source>
</evidence>
<proteinExistence type="predicted"/>
<dbReference type="OrthoDB" id="10321725at2759"/>
<dbReference type="EMBL" id="PDUG01000003">
    <property type="protein sequence ID" value="PIC41455.1"/>
    <property type="molecule type" value="Genomic_DNA"/>
</dbReference>
<dbReference type="AlphaFoldDB" id="A0A2G5UPG4"/>
<reference evidence="3" key="1">
    <citation type="submission" date="2017-10" db="EMBL/GenBank/DDBJ databases">
        <title>Rapid genome shrinkage in a self-fertile nematode reveals novel sperm competition proteins.</title>
        <authorList>
            <person name="Yin D."/>
            <person name="Schwarz E.M."/>
            <person name="Thomas C.G."/>
            <person name="Felde R.L."/>
            <person name="Korf I.F."/>
            <person name="Cutter A.D."/>
            <person name="Schartner C.M."/>
            <person name="Ralston E.J."/>
            <person name="Meyer B.J."/>
            <person name="Haag E.S."/>
        </authorList>
    </citation>
    <scope>NUCLEOTIDE SEQUENCE [LARGE SCALE GENOMIC DNA]</scope>
    <source>
        <strain evidence="3">JU1422</strain>
    </source>
</reference>
<comment type="caution">
    <text evidence="2">The sequence shown here is derived from an EMBL/GenBank/DDBJ whole genome shotgun (WGS) entry which is preliminary data.</text>
</comment>
<keyword evidence="3" id="KW-1185">Reference proteome</keyword>
<evidence type="ECO:0000256" key="1">
    <source>
        <dbReference type="SAM" id="MobiDB-lite"/>
    </source>
</evidence>
<dbReference type="Proteomes" id="UP000230233">
    <property type="component" value="Chromosome III"/>
</dbReference>
<feature type="compositionally biased region" description="Acidic residues" evidence="1">
    <location>
        <begin position="173"/>
        <end position="182"/>
    </location>
</feature>
<feature type="compositionally biased region" description="Basic and acidic residues" evidence="1">
    <location>
        <begin position="144"/>
        <end position="161"/>
    </location>
</feature>
<evidence type="ECO:0000313" key="3">
    <source>
        <dbReference type="Proteomes" id="UP000230233"/>
    </source>
</evidence>
<feature type="compositionally biased region" description="Basic and acidic residues" evidence="1">
    <location>
        <begin position="189"/>
        <end position="214"/>
    </location>
</feature>
<organism evidence="2 3">
    <name type="scientific">Caenorhabditis nigoni</name>
    <dbReference type="NCBI Taxonomy" id="1611254"/>
    <lineage>
        <taxon>Eukaryota</taxon>
        <taxon>Metazoa</taxon>
        <taxon>Ecdysozoa</taxon>
        <taxon>Nematoda</taxon>
        <taxon>Chromadorea</taxon>
        <taxon>Rhabditida</taxon>
        <taxon>Rhabditina</taxon>
        <taxon>Rhabditomorpha</taxon>
        <taxon>Rhabditoidea</taxon>
        <taxon>Rhabditidae</taxon>
        <taxon>Peloderinae</taxon>
        <taxon>Caenorhabditis</taxon>
    </lineage>
</organism>